<gene>
    <name evidence="2" type="ORF">MKO06_07200</name>
</gene>
<proteinExistence type="predicted"/>
<feature type="signal peptide" evidence="1">
    <location>
        <begin position="1"/>
        <end position="25"/>
    </location>
</feature>
<feature type="chain" id="PRO_5040727441" description="Secreted protein" evidence="1">
    <location>
        <begin position="26"/>
        <end position="130"/>
    </location>
</feature>
<keyword evidence="1" id="KW-0732">Signal</keyword>
<comment type="caution">
    <text evidence="2">The sequence shown here is derived from an EMBL/GenBank/DDBJ whole genome shotgun (WGS) entry which is preliminary data.</text>
</comment>
<reference evidence="2" key="1">
    <citation type="submission" date="2022-07" db="EMBL/GenBank/DDBJ databases">
        <title>Gramela sediminis sp. nov., isolated from deep-sea sediment of the Indian Ocean.</title>
        <authorList>
            <person name="Shi H."/>
        </authorList>
    </citation>
    <scope>NUCLEOTIDE SEQUENCE</scope>
    <source>
        <strain evidence="2">GC03-9</strain>
    </source>
</reference>
<sequence length="130" mass="15107">MKEAFRQISSFMLAMLVMFSTMSFTVEKHFCGDHLVDKAVFSEVKTCGMQMDAMAEGHCCTNEKTSVEGQDELKISFDSFDFQQKIFLTTFTFSYFNLFEAEPQQVIPFREYTPPLLVYDIQLEDQVFLI</sequence>
<organism evidence="2 3">
    <name type="scientific">Christiangramia oceanisediminis</name>
    <dbReference type="NCBI Taxonomy" id="2920386"/>
    <lineage>
        <taxon>Bacteria</taxon>
        <taxon>Pseudomonadati</taxon>
        <taxon>Bacteroidota</taxon>
        <taxon>Flavobacteriia</taxon>
        <taxon>Flavobacteriales</taxon>
        <taxon>Flavobacteriaceae</taxon>
        <taxon>Christiangramia</taxon>
    </lineage>
</organism>
<dbReference type="InterPro" id="IPR058060">
    <property type="entry name" value="HYC_CC_PP"/>
</dbReference>
<name>A0A9X2I913_9FLAO</name>
<dbReference type="Proteomes" id="UP001155280">
    <property type="component" value="Unassembled WGS sequence"/>
</dbReference>
<dbReference type="NCBIfam" id="NF047658">
    <property type="entry name" value="HYC_CC_PP"/>
    <property type="match status" value="1"/>
</dbReference>
<evidence type="ECO:0008006" key="4">
    <source>
        <dbReference type="Google" id="ProtNLM"/>
    </source>
</evidence>
<evidence type="ECO:0000313" key="2">
    <source>
        <dbReference type="EMBL" id="MCP9199686.1"/>
    </source>
</evidence>
<accession>A0A9X2I913</accession>
<evidence type="ECO:0000256" key="1">
    <source>
        <dbReference type="SAM" id="SignalP"/>
    </source>
</evidence>
<evidence type="ECO:0000313" key="3">
    <source>
        <dbReference type="Proteomes" id="UP001155280"/>
    </source>
</evidence>
<dbReference type="InterPro" id="IPR058512">
    <property type="entry name" value="DUF8199"/>
</dbReference>
<dbReference type="AlphaFoldDB" id="A0A9X2I913"/>
<keyword evidence="3" id="KW-1185">Reference proteome</keyword>
<dbReference type="RefSeq" id="WP_241550191.1">
    <property type="nucleotide sequence ID" value="NZ_JANCNS010000001.1"/>
</dbReference>
<protein>
    <recommendedName>
        <fullName evidence="4">Secreted protein</fullName>
    </recommendedName>
</protein>
<dbReference type="EMBL" id="JANCNS010000001">
    <property type="protein sequence ID" value="MCP9199686.1"/>
    <property type="molecule type" value="Genomic_DNA"/>
</dbReference>
<dbReference type="Pfam" id="PF26622">
    <property type="entry name" value="DUF8199"/>
    <property type="match status" value="1"/>
</dbReference>